<keyword evidence="2" id="KW-1133">Transmembrane helix</keyword>
<feature type="transmembrane region" description="Helical" evidence="2">
    <location>
        <begin position="294"/>
        <end position="313"/>
    </location>
</feature>
<feature type="transmembrane region" description="Helical" evidence="2">
    <location>
        <begin position="267"/>
        <end position="288"/>
    </location>
</feature>
<dbReference type="PANTHER" id="PTHR13325">
    <property type="entry name" value="PROTEASE M50 MEMBRANE-BOUND TRANSCRIPTION FACTOR SITE 2 PROTEASE"/>
    <property type="match status" value="1"/>
</dbReference>
<dbReference type="RefSeq" id="WP_099259920.1">
    <property type="nucleotide sequence ID" value="NZ_NIZW01000003.1"/>
</dbReference>
<dbReference type="GO" id="GO:0016020">
    <property type="term" value="C:membrane"/>
    <property type="evidence" value="ECO:0007669"/>
    <property type="project" value="InterPro"/>
</dbReference>
<dbReference type="CDD" id="cd05709">
    <property type="entry name" value="S2P-M50"/>
    <property type="match status" value="1"/>
</dbReference>
<evidence type="ECO:0000256" key="2">
    <source>
        <dbReference type="SAM" id="Phobius"/>
    </source>
</evidence>
<dbReference type="OrthoDB" id="9759690at2"/>
<dbReference type="InterPro" id="IPR001193">
    <property type="entry name" value="MBTPS2"/>
</dbReference>
<feature type="coiled-coil region" evidence="1">
    <location>
        <begin position="521"/>
        <end position="582"/>
    </location>
</feature>
<evidence type="ECO:0000313" key="3">
    <source>
        <dbReference type="EMBL" id="PHQ36293.1"/>
    </source>
</evidence>
<sequence length="736" mass="81417">MSSAAIQPRLRPDLICRIIRVGKAFQWVIRDPVVSTRGSHDRFSAQWMVNEQEFAILQSLDGRRSFEQAHLHCQRLLAPVELSREDFAAFVDQANRNAWVTTASADGTPLLSQSGAGTQRHELGESFWQRILHNPLAIRIPLLDPDRWLDRPVKIARNFVARNQRTCTVIGSAWTVLTGAILLTHWERLIPAIGQSASALQSPSTWIVLAFVISGVKLIHELAHAVACKWFGGSCHEMGVMLLFGIPCLYCDVSDAWLMPQPWKRMLVSAAGILAECVLGSLALVAWTHSMPGLPQNVLLFVLMVTSVNTLILNGNPLMRYDGYYLLSDAVSVPNLATRSRVALQMRLRSWFWGASSIQTESQSQPTAVQNDRNSLGLLAYATASSAYRLVVFGTIGWLLLNHLASIGATTIGIAAIAILLYRVMRVWTAPILRTPSEVAPVKARRRSRMMIGLVAALSVAVLSIPLPHRVNATAKVQPIQQTEIFALTAGRLESIASTGHFVRANESIARLSDWKTFLQIERLEGEIAELEARLKGTRMRRIQSDAGTPTLANIPTIEFALQSKREELLTIQKESEHLEIRSPHAGRVVAVSAKPVTPWHRSRSQIGWSGQPTEAINRGAWINSGTPICNVVSDDQHKVSVSIDASQIGWMREGQAAVTTFPSGATWIGNVTEVGTRPSENDGTYEVTVALDPDKRPFDFPPPSNWTAKVSVHVEPASLWKRTRHWLATHFRTNS</sequence>
<dbReference type="Gene3D" id="2.40.30.170">
    <property type="match status" value="1"/>
</dbReference>
<dbReference type="GO" id="GO:0005737">
    <property type="term" value="C:cytoplasm"/>
    <property type="evidence" value="ECO:0007669"/>
    <property type="project" value="TreeGrafter"/>
</dbReference>
<gene>
    <name evidence="3" type="ORF">CEE69_06505</name>
</gene>
<dbReference type="EMBL" id="NIZW01000003">
    <property type="protein sequence ID" value="PHQ36293.1"/>
    <property type="molecule type" value="Genomic_DNA"/>
</dbReference>
<comment type="caution">
    <text evidence="3">The sequence shown here is derived from an EMBL/GenBank/DDBJ whole genome shotgun (WGS) entry which is preliminary data.</text>
</comment>
<keyword evidence="4" id="KW-1185">Reference proteome</keyword>
<name>A0A2G1WB83_9BACT</name>
<evidence type="ECO:0000256" key="1">
    <source>
        <dbReference type="SAM" id="Coils"/>
    </source>
</evidence>
<dbReference type="GO" id="GO:0031293">
    <property type="term" value="P:membrane protein intracellular domain proteolysis"/>
    <property type="evidence" value="ECO:0007669"/>
    <property type="project" value="TreeGrafter"/>
</dbReference>
<reference evidence="3 4" key="1">
    <citation type="submission" date="2017-06" db="EMBL/GenBank/DDBJ databases">
        <title>Description of Rhodopirellula bahusiensis sp. nov.</title>
        <authorList>
            <person name="Kizina J."/>
            <person name="Harder J."/>
        </authorList>
    </citation>
    <scope>NUCLEOTIDE SEQUENCE [LARGE SCALE GENOMIC DNA]</scope>
    <source>
        <strain evidence="3 4">SWK21</strain>
    </source>
</reference>
<protein>
    <submittedName>
        <fullName evidence="3">Hemolysin D</fullName>
    </submittedName>
</protein>
<keyword evidence="1" id="KW-0175">Coiled coil</keyword>
<accession>A0A2G1WB83</accession>
<evidence type="ECO:0000313" key="4">
    <source>
        <dbReference type="Proteomes" id="UP000225740"/>
    </source>
</evidence>
<keyword evidence="2" id="KW-0812">Transmembrane</keyword>
<feature type="transmembrane region" description="Helical" evidence="2">
    <location>
        <begin position="450"/>
        <end position="467"/>
    </location>
</feature>
<proteinExistence type="predicted"/>
<organism evidence="3 4">
    <name type="scientific">Rhodopirellula bahusiensis</name>
    <dbReference type="NCBI Taxonomy" id="2014065"/>
    <lineage>
        <taxon>Bacteria</taxon>
        <taxon>Pseudomonadati</taxon>
        <taxon>Planctomycetota</taxon>
        <taxon>Planctomycetia</taxon>
        <taxon>Pirellulales</taxon>
        <taxon>Pirellulaceae</taxon>
        <taxon>Rhodopirellula</taxon>
    </lineage>
</organism>
<dbReference type="AlphaFoldDB" id="A0A2G1WB83"/>
<dbReference type="Proteomes" id="UP000225740">
    <property type="component" value="Unassembled WGS sequence"/>
</dbReference>
<feature type="transmembrane region" description="Helical" evidence="2">
    <location>
        <begin position="378"/>
        <end position="401"/>
    </location>
</feature>
<dbReference type="PANTHER" id="PTHR13325:SF3">
    <property type="entry name" value="MEMBRANE-BOUND TRANSCRIPTION FACTOR SITE-2 PROTEASE"/>
    <property type="match status" value="1"/>
</dbReference>
<feature type="transmembrane region" description="Helical" evidence="2">
    <location>
        <begin position="407"/>
        <end position="425"/>
    </location>
</feature>
<dbReference type="GO" id="GO:0004222">
    <property type="term" value="F:metalloendopeptidase activity"/>
    <property type="evidence" value="ECO:0007669"/>
    <property type="project" value="InterPro"/>
</dbReference>
<dbReference type="GeneID" id="90607866"/>
<keyword evidence="2" id="KW-0472">Membrane</keyword>